<evidence type="ECO:0000313" key="2">
    <source>
        <dbReference type="EMBL" id="GCE18256.1"/>
    </source>
</evidence>
<protein>
    <submittedName>
        <fullName evidence="2">Uncharacterized protein</fullName>
    </submittedName>
</protein>
<gene>
    <name evidence="2" type="ORF">KDK_20560</name>
</gene>
<dbReference type="EMBL" id="BIFS01000001">
    <property type="protein sequence ID" value="GCE18256.1"/>
    <property type="molecule type" value="Genomic_DNA"/>
</dbReference>
<organism evidence="2 3">
    <name type="scientific">Dictyobacter kobayashii</name>
    <dbReference type="NCBI Taxonomy" id="2014872"/>
    <lineage>
        <taxon>Bacteria</taxon>
        <taxon>Bacillati</taxon>
        <taxon>Chloroflexota</taxon>
        <taxon>Ktedonobacteria</taxon>
        <taxon>Ktedonobacterales</taxon>
        <taxon>Dictyobacteraceae</taxon>
        <taxon>Dictyobacter</taxon>
    </lineage>
</organism>
<dbReference type="Proteomes" id="UP000287188">
    <property type="component" value="Unassembled WGS sequence"/>
</dbReference>
<keyword evidence="1" id="KW-0812">Transmembrane</keyword>
<accession>A0A402AGN0</accession>
<comment type="caution">
    <text evidence="2">The sequence shown here is derived from an EMBL/GenBank/DDBJ whole genome shotgun (WGS) entry which is preliminary data.</text>
</comment>
<feature type="transmembrane region" description="Helical" evidence="1">
    <location>
        <begin position="88"/>
        <end position="110"/>
    </location>
</feature>
<reference evidence="3" key="1">
    <citation type="submission" date="2018-12" db="EMBL/GenBank/DDBJ databases">
        <title>Tengunoibacter tsumagoiensis gen. nov., sp. nov., Dictyobacter kobayashii sp. nov., D. alpinus sp. nov., and D. joshuensis sp. nov. and description of Dictyobacteraceae fam. nov. within the order Ktedonobacterales isolated from Tengu-no-mugimeshi.</title>
        <authorList>
            <person name="Wang C.M."/>
            <person name="Zheng Y."/>
            <person name="Sakai Y."/>
            <person name="Toyoda A."/>
            <person name="Minakuchi Y."/>
            <person name="Abe K."/>
            <person name="Yokota A."/>
            <person name="Yabe S."/>
        </authorList>
    </citation>
    <scope>NUCLEOTIDE SEQUENCE [LARGE SCALE GENOMIC DNA]</scope>
    <source>
        <strain evidence="3">Uno11</strain>
    </source>
</reference>
<proteinExistence type="predicted"/>
<dbReference type="AlphaFoldDB" id="A0A402AGN0"/>
<evidence type="ECO:0000313" key="3">
    <source>
        <dbReference type="Proteomes" id="UP000287188"/>
    </source>
</evidence>
<dbReference type="OrthoDB" id="162805at2"/>
<keyword evidence="1" id="KW-0472">Membrane</keyword>
<keyword evidence="3" id="KW-1185">Reference proteome</keyword>
<name>A0A402AGN0_9CHLR</name>
<sequence>MDGKILPREIGQKASRVHWTAYLGISLCFIAGICLSLDTYLSYVLGLLPLGFAHLSVYLFLACPLPTLILGIVGRYMARKPLWKEGKFLSTLTLVAGCVLLIMELAIVVAELP</sequence>
<keyword evidence="1" id="KW-1133">Transmembrane helix</keyword>
<feature type="transmembrane region" description="Helical" evidence="1">
    <location>
        <begin position="55"/>
        <end position="76"/>
    </location>
</feature>
<evidence type="ECO:0000256" key="1">
    <source>
        <dbReference type="SAM" id="Phobius"/>
    </source>
</evidence>
<feature type="transmembrane region" description="Helical" evidence="1">
    <location>
        <begin position="21"/>
        <end position="43"/>
    </location>
</feature>
<dbReference type="RefSeq" id="WP_126549822.1">
    <property type="nucleotide sequence ID" value="NZ_BIFS01000001.1"/>
</dbReference>